<name>A0A6J5LG97_9CAUD</name>
<dbReference type="SUPFAM" id="SSF51735">
    <property type="entry name" value="NAD(P)-binding Rossmann-fold domains"/>
    <property type="match status" value="1"/>
</dbReference>
<dbReference type="EMBL" id="LR796274">
    <property type="protein sequence ID" value="CAB4133728.1"/>
    <property type="molecule type" value="Genomic_DNA"/>
</dbReference>
<accession>A0A6J5LG97</accession>
<sequence>MRVLVTGGNKGLGKYLVQEFKADSISRENGYDITKHVKEIADKSIMYDIFINNAFDGPPQESWANFAQSNIYMAVYDVWKAAGKSGHIFNIGSIGGKHIISPEPRFETYRVSKAALEHASKQGTQAFKSHAVPFKTTLITLDRLNTELSRSRTSWTGNGIDLSDVSNFIKFAETVSPNTCIEEITFYCDFNYEQNN</sequence>
<evidence type="ECO:0000313" key="1">
    <source>
        <dbReference type="EMBL" id="CAB4133728.1"/>
    </source>
</evidence>
<dbReference type="Gene3D" id="3.40.50.720">
    <property type="entry name" value="NAD(P)-binding Rossmann-like Domain"/>
    <property type="match status" value="1"/>
</dbReference>
<proteinExistence type="predicted"/>
<gene>
    <name evidence="1" type="ORF">UFOVP257_450</name>
</gene>
<reference evidence="1" key="1">
    <citation type="submission" date="2020-04" db="EMBL/GenBank/DDBJ databases">
        <authorList>
            <person name="Chiriac C."/>
            <person name="Salcher M."/>
            <person name="Ghai R."/>
            <person name="Kavagutti S V."/>
        </authorList>
    </citation>
    <scope>NUCLEOTIDE SEQUENCE</scope>
</reference>
<dbReference type="PRINTS" id="PR00081">
    <property type="entry name" value="GDHRDH"/>
</dbReference>
<dbReference type="InterPro" id="IPR036291">
    <property type="entry name" value="NAD(P)-bd_dom_sf"/>
</dbReference>
<dbReference type="InterPro" id="IPR002347">
    <property type="entry name" value="SDR_fam"/>
</dbReference>
<protein>
    <submittedName>
        <fullName evidence="1">SDR_c domain containing protein</fullName>
    </submittedName>
</protein>
<organism evidence="1">
    <name type="scientific">uncultured Caudovirales phage</name>
    <dbReference type="NCBI Taxonomy" id="2100421"/>
    <lineage>
        <taxon>Viruses</taxon>
        <taxon>Duplodnaviria</taxon>
        <taxon>Heunggongvirae</taxon>
        <taxon>Uroviricota</taxon>
        <taxon>Caudoviricetes</taxon>
        <taxon>Peduoviridae</taxon>
        <taxon>Maltschvirus</taxon>
        <taxon>Maltschvirus maltsch</taxon>
    </lineage>
</organism>